<dbReference type="Gene3D" id="3.30.780.10">
    <property type="entry name" value="SUI1-like domain"/>
    <property type="match status" value="1"/>
</dbReference>
<dbReference type="CDD" id="cd11567">
    <property type="entry name" value="YciH_like"/>
    <property type="match status" value="1"/>
</dbReference>
<evidence type="ECO:0000256" key="2">
    <source>
        <dbReference type="ARBA" id="ARBA00022845"/>
    </source>
</evidence>
<dbReference type="RefSeq" id="WP_073615840.1">
    <property type="nucleotide sequence ID" value="NZ_FRFE01000032.1"/>
</dbReference>
<dbReference type="GO" id="GO:0006417">
    <property type="term" value="P:regulation of translation"/>
    <property type="evidence" value="ECO:0007669"/>
    <property type="project" value="UniProtKB-KW"/>
</dbReference>
<dbReference type="NCBIfam" id="NF005297">
    <property type="entry name" value="PRK06824.1"/>
    <property type="match status" value="1"/>
</dbReference>
<protein>
    <submittedName>
        <fullName evidence="5">Translation initiation factor 1 (eIF-1/SUI1)</fullName>
    </submittedName>
</protein>
<dbReference type="PANTHER" id="PTHR12789">
    <property type="entry name" value="DENSITY-REGULATED PROTEIN HOMOLOG"/>
    <property type="match status" value="1"/>
</dbReference>
<keyword evidence="3" id="KW-0648">Protein biosynthesis</keyword>
<accession>A0A1M7YHZ3</accession>
<organism evidence="5 6">
    <name type="scientific">Desulfopila aestuarii DSM 18488</name>
    <dbReference type="NCBI Taxonomy" id="1121416"/>
    <lineage>
        <taxon>Bacteria</taxon>
        <taxon>Pseudomonadati</taxon>
        <taxon>Thermodesulfobacteriota</taxon>
        <taxon>Desulfobulbia</taxon>
        <taxon>Desulfobulbales</taxon>
        <taxon>Desulfocapsaceae</taxon>
        <taxon>Desulfopila</taxon>
    </lineage>
</organism>
<evidence type="ECO:0000259" key="4">
    <source>
        <dbReference type="PROSITE" id="PS50296"/>
    </source>
</evidence>
<sequence length="117" mass="12371">MKKTRQGLVYSTETGKLCPGCGQPPKQCSCKKAQVVPNDGVVRISRQTKGRKGAGVSLISGVPLAEAELKVLAKNLKQKCGTGGTIKNGVIEIQGDHRELLRELLQQAGYTVKLAGG</sequence>
<dbReference type="NCBIfam" id="TIGR01158">
    <property type="entry name" value="SUI1_rel"/>
    <property type="match status" value="1"/>
</dbReference>
<dbReference type="GO" id="GO:0002188">
    <property type="term" value="P:translation reinitiation"/>
    <property type="evidence" value="ECO:0007669"/>
    <property type="project" value="TreeGrafter"/>
</dbReference>
<evidence type="ECO:0000256" key="3">
    <source>
        <dbReference type="ARBA" id="ARBA00022917"/>
    </source>
</evidence>
<dbReference type="OrthoDB" id="9792915at2"/>
<dbReference type="EMBL" id="FRFE01000032">
    <property type="protein sequence ID" value="SHO52223.1"/>
    <property type="molecule type" value="Genomic_DNA"/>
</dbReference>
<dbReference type="Pfam" id="PF01253">
    <property type="entry name" value="SUI1"/>
    <property type="match status" value="1"/>
</dbReference>
<feature type="domain" description="SUI1" evidence="4">
    <location>
        <begin position="43"/>
        <end position="109"/>
    </location>
</feature>
<comment type="similarity">
    <text evidence="1">Belongs to the SUI1 family.</text>
</comment>
<reference evidence="5 6" key="1">
    <citation type="submission" date="2016-12" db="EMBL/GenBank/DDBJ databases">
        <authorList>
            <person name="Song W.-J."/>
            <person name="Kurnit D.M."/>
        </authorList>
    </citation>
    <scope>NUCLEOTIDE SEQUENCE [LARGE SCALE GENOMIC DNA]</scope>
    <source>
        <strain evidence="5 6">DSM 18488</strain>
    </source>
</reference>
<name>A0A1M7YHZ3_9BACT</name>
<keyword evidence="6" id="KW-1185">Reference proteome</keyword>
<dbReference type="PIRSF" id="PIRSF037511">
    <property type="entry name" value="Transl_init_SUI1_pro"/>
    <property type="match status" value="1"/>
</dbReference>
<dbReference type="InterPro" id="IPR005872">
    <property type="entry name" value="SUI1_arc_bac"/>
</dbReference>
<keyword evidence="2" id="KW-0810">Translation regulation</keyword>
<dbReference type="STRING" id="1121416.SAMN02745220_04433"/>
<proteinExistence type="inferred from homology"/>
<dbReference type="InterPro" id="IPR036877">
    <property type="entry name" value="SUI1_dom_sf"/>
</dbReference>
<dbReference type="SUPFAM" id="SSF55159">
    <property type="entry name" value="eIF1-like"/>
    <property type="match status" value="1"/>
</dbReference>
<keyword evidence="5" id="KW-0396">Initiation factor</keyword>
<dbReference type="GO" id="GO:0001731">
    <property type="term" value="P:formation of translation preinitiation complex"/>
    <property type="evidence" value="ECO:0007669"/>
    <property type="project" value="TreeGrafter"/>
</dbReference>
<evidence type="ECO:0000313" key="6">
    <source>
        <dbReference type="Proteomes" id="UP000184603"/>
    </source>
</evidence>
<dbReference type="GO" id="GO:0003729">
    <property type="term" value="F:mRNA binding"/>
    <property type="evidence" value="ECO:0007669"/>
    <property type="project" value="TreeGrafter"/>
</dbReference>
<dbReference type="FunFam" id="3.30.780.10:FF:000002">
    <property type="entry name" value="Stress response translation initiation inhibitor"/>
    <property type="match status" value="1"/>
</dbReference>
<dbReference type="AlphaFoldDB" id="A0A1M7YHZ3"/>
<evidence type="ECO:0000256" key="1">
    <source>
        <dbReference type="ARBA" id="ARBA00005422"/>
    </source>
</evidence>
<evidence type="ECO:0000313" key="5">
    <source>
        <dbReference type="EMBL" id="SHO52223.1"/>
    </source>
</evidence>
<dbReference type="InterPro" id="IPR001950">
    <property type="entry name" value="SUI1"/>
</dbReference>
<dbReference type="InterPro" id="IPR050318">
    <property type="entry name" value="DENR/SUI1_TIF"/>
</dbReference>
<dbReference type="GO" id="GO:0003743">
    <property type="term" value="F:translation initiation factor activity"/>
    <property type="evidence" value="ECO:0007669"/>
    <property type="project" value="UniProtKB-KW"/>
</dbReference>
<gene>
    <name evidence="5" type="ORF">SAMN02745220_04433</name>
</gene>
<dbReference type="PANTHER" id="PTHR12789:SF0">
    <property type="entry name" value="DENSITY-REGULATED PROTEIN"/>
    <property type="match status" value="1"/>
</dbReference>
<dbReference type="Proteomes" id="UP000184603">
    <property type="component" value="Unassembled WGS sequence"/>
</dbReference>
<dbReference type="PROSITE" id="PS50296">
    <property type="entry name" value="SUI1"/>
    <property type="match status" value="1"/>
</dbReference>